<feature type="coiled-coil region" evidence="1">
    <location>
        <begin position="401"/>
        <end position="445"/>
    </location>
</feature>
<evidence type="ECO:0000313" key="3">
    <source>
        <dbReference type="Proteomes" id="UP000037923"/>
    </source>
</evidence>
<feature type="coiled-coil region" evidence="1">
    <location>
        <begin position="208"/>
        <end position="249"/>
    </location>
</feature>
<evidence type="ECO:0000313" key="2">
    <source>
        <dbReference type="EMBL" id="KPA85321.1"/>
    </source>
</evidence>
<keyword evidence="3" id="KW-1185">Reference proteome</keyword>
<keyword evidence="1" id="KW-0175">Coiled coil</keyword>
<dbReference type="RefSeq" id="XP_015663760.1">
    <property type="nucleotide sequence ID" value="XM_015798240.1"/>
</dbReference>
<sequence>MADNDVDEILQKFFVTIAEKDADAFKLYEDNKRMRDLVEQTLRAREELESRHHTTIVLVKSLQTALDEKERLIAAQDSENAAWREHIAELRALLDRPSELQHGLGDVVEDVRNMSAELRSLRHAFQYAQWCCDGWEQYAAEAVVQQEVRERAALEETAMTLLDTLRQHTMQLYFVMRDAKAQNTTSSGAVKQWEAWYATVEDERAKLVEMHEKALRFAELEAKEQQDRAEALRHELNTTKETLELQARDEDHQLQLRNVEQESSAQLMTLMEGRCRSAETNWAATVHQLRCVVHLLAAAQREKDDYTAKHELVLLTLEHTRQRLFKLTKQLDQLKQQQSELEDLQQRCSGQQEDLRTLREKYLAVTDKERSLRQQLHSSTETAATKLQAAEEAVSTSQRHRFSLEERLRATQDELKVLLKEVANLRRQSEEHRATQAVLQATQEQLRETEKHSFNFQVALDRLKEEQETQLRAVEARHSDELAALKSAHSEELDREARVARSAVEEAETTLKRARDAHAKDKDELQRELQEWIHEVEAQRREKAAQQDRLDAERSARQLLERQYRQETSVVRSVMMEHSREEAQRGPQLAELEVQVRSMTQRNELLEEACRRSASVIAQLRETLHREQMVCRTLRQRAAALTP</sequence>
<feature type="coiled-coil region" evidence="1">
    <location>
        <begin position="317"/>
        <end position="361"/>
    </location>
</feature>
<protein>
    <submittedName>
        <fullName evidence="2">Uncharacterized protein</fullName>
    </submittedName>
</protein>
<dbReference type="VEuPathDB" id="TriTrypDB:LpyrH10_02_6280"/>
<dbReference type="EMBL" id="LGTL01000002">
    <property type="protein sequence ID" value="KPA85321.1"/>
    <property type="molecule type" value="Genomic_DNA"/>
</dbReference>
<dbReference type="OrthoDB" id="272971at2759"/>
<dbReference type="OMA" id="YEDNKRM"/>
<accession>A0A0N0VHF6</accession>
<feature type="coiled-coil region" evidence="1">
    <location>
        <begin position="490"/>
        <end position="563"/>
    </location>
</feature>
<dbReference type="AlphaFoldDB" id="A0A0N0VHF6"/>
<proteinExistence type="predicted"/>
<dbReference type="GeneID" id="26901949"/>
<dbReference type="Proteomes" id="UP000037923">
    <property type="component" value="Unassembled WGS sequence"/>
</dbReference>
<reference evidence="2 3" key="1">
    <citation type="submission" date="2015-07" db="EMBL/GenBank/DDBJ databases">
        <title>High-quality genome of monoxenous trypanosomatid Leptomonas pyrrhocoris.</title>
        <authorList>
            <person name="Flegontov P."/>
            <person name="Butenko A."/>
            <person name="Firsov S."/>
            <person name="Vlcek C."/>
            <person name="Logacheva M.D."/>
            <person name="Field M."/>
            <person name="Filatov D."/>
            <person name="Flegontova O."/>
            <person name="Gerasimov E."/>
            <person name="Jackson A.P."/>
            <person name="Kelly S."/>
            <person name="Opperdoes F."/>
            <person name="O'Reilly A."/>
            <person name="Votypka J."/>
            <person name="Yurchenko V."/>
            <person name="Lukes J."/>
        </authorList>
    </citation>
    <scope>NUCLEOTIDE SEQUENCE [LARGE SCALE GENOMIC DNA]</scope>
    <source>
        <strain evidence="2">H10</strain>
    </source>
</reference>
<evidence type="ECO:0000256" key="1">
    <source>
        <dbReference type="SAM" id="Coils"/>
    </source>
</evidence>
<comment type="caution">
    <text evidence="2">The sequence shown here is derived from an EMBL/GenBank/DDBJ whole genome shotgun (WGS) entry which is preliminary data.</text>
</comment>
<name>A0A0N0VHF6_LEPPY</name>
<feature type="coiled-coil region" evidence="1">
    <location>
        <begin position="589"/>
        <end position="637"/>
    </location>
</feature>
<feature type="coiled-coil region" evidence="1">
    <location>
        <begin position="31"/>
        <end position="79"/>
    </location>
</feature>
<organism evidence="2 3">
    <name type="scientific">Leptomonas pyrrhocoris</name>
    <name type="common">Firebug parasite</name>
    <dbReference type="NCBI Taxonomy" id="157538"/>
    <lineage>
        <taxon>Eukaryota</taxon>
        <taxon>Discoba</taxon>
        <taxon>Euglenozoa</taxon>
        <taxon>Kinetoplastea</taxon>
        <taxon>Metakinetoplastina</taxon>
        <taxon>Trypanosomatida</taxon>
        <taxon>Trypanosomatidae</taxon>
        <taxon>Leishmaniinae</taxon>
        <taxon>Leptomonas</taxon>
    </lineage>
</organism>
<gene>
    <name evidence="2" type="ORF">ABB37_01654</name>
</gene>